<feature type="transmembrane region" description="Helical" evidence="2">
    <location>
        <begin position="117"/>
        <end position="137"/>
    </location>
</feature>
<evidence type="ECO:0000313" key="4">
    <source>
        <dbReference type="EMBL" id="GFH35421.1"/>
    </source>
</evidence>
<sequence>MPGLPGIGGATPGAPECRDAGVHPAPGVPPLPRPPGALRATAIVTAVCSALFALITWQVTTRGPLRALDEHLGRTVVGGGPPHLTEFLADLGSPGVALPVLAAAAVLALHRRHWVPAAAVVTAMALVPALVAPLKVLTDRAGPLTLETGYFPSGHAATAMVAYTGAALLAGRRLVPVAVLLTVGTGIGLVLRGYHWPLDVLASWSLAGMLLAGAVLAGSRAGADVPPRPRAAGPVAARRLVRVLRTAPARPCSGPTRLVRGGRRRVMRRR</sequence>
<proteinExistence type="predicted"/>
<evidence type="ECO:0000313" key="5">
    <source>
        <dbReference type="Proteomes" id="UP000484988"/>
    </source>
</evidence>
<evidence type="ECO:0000256" key="2">
    <source>
        <dbReference type="SAM" id="Phobius"/>
    </source>
</evidence>
<dbReference type="Pfam" id="PF01569">
    <property type="entry name" value="PAP2"/>
    <property type="match status" value="1"/>
</dbReference>
<feature type="transmembrane region" description="Helical" evidence="2">
    <location>
        <begin position="149"/>
        <end position="170"/>
    </location>
</feature>
<dbReference type="InterPro" id="IPR000326">
    <property type="entry name" value="PAP2/HPO"/>
</dbReference>
<organism evidence="4 5">
    <name type="scientific">Streptomyces pacificus</name>
    <dbReference type="NCBI Taxonomy" id="2705029"/>
    <lineage>
        <taxon>Bacteria</taxon>
        <taxon>Bacillati</taxon>
        <taxon>Actinomycetota</taxon>
        <taxon>Actinomycetes</taxon>
        <taxon>Kitasatosporales</taxon>
        <taxon>Streptomycetaceae</taxon>
        <taxon>Streptomyces</taxon>
    </lineage>
</organism>
<reference evidence="4 5" key="1">
    <citation type="submission" date="2020-02" db="EMBL/GenBank/DDBJ databases">
        <title>Whole Genome Shotgun Sequence of Streptomyces sp. strain CWH03.</title>
        <authorList>
            <person name="Dohra H."/>
            <person name="Kodani S."/>
            <person name="Yamamura H."/>
        </authorList>
    </citation>
    <scope>NUCLEOTIDE SEQUENCE [LARGE SCALE GENOMIC DNA]</scope>
    <source>
        <strain evidence="4 5">CWH03</strain>
    </source>
</reference>
<keyword evidence="5" id="KW-1185">Reference proteome</keyword>
<gene>
    <name evidence="4" type="ORF">SCWH03_16370</name>
</gene>
<dbReference type="EMBL" id="BLLG01000004">
    <property type="protein sequence ID" value="GFH35421.1"/>
    <property type="molecule type" value="Genomic_DNA"/>
</dbReference>
<feature type="domain" description="Phosphatidic acid phosphatase type 2/haloperoxidase" evidence="3">
    <location>
        <begin position="115"/>
        <end position="215"/>
    </location>
</feature>
<dbReference type="SMART" id="SM00014">
    <property type="entry name" value="acidPPc"/>
    <property type="match status" value="1"/>
</dbReference>
<feature type="transmembrane region" description="Helical" evidence="2">
    <location>
        <begin position="40"/>
        <end position="59"/>
    </location>
</feature>
<feature type="compositionally biased region" description="Gly residues" evidence="1">
    <location>
        <begin position="1"/>
        <end position="11"/>
    </location>
</feature>
<evidence type="ECO:0000256" key="1">
    <source>
        <dbReference type="SAM" id="MobiDB-lite"/>
    </source>
</evidence>
<keyword evidence="2" id="KW-0472">Membrane</keyword>
<feature type="region of interest" description="Disordered" evidence="1">
    <location>
        <begin position="1"/>
        <end position="29"/>
    </location>
</feature>
<dbReference type="SUPFAM" id="SSF48317">
    <property type="entry name" value="Acid phosphatase/Vanadium-dependent haloperoxidase"/>
    <property type="match status" value="1"/>
</dbReference>
<dbReference type="Proteomes" id="UP000484988">
    <property type="component" value="Unassembled WGS sequence"/>
</dbReference>
<dbReference type="AlphaFoldDB" id="A0A6A0ASS7"/>
<accession>A0A6A0ASS7</accession>
<evidence type="ECO:0000259" key="3">
    <source>
        <dbReference type="SMART" id="SM00014"/>
    </source>
</evidence>
<keyword evidence="2" id="KW-1133">Transmembrane helix</keyword>
<protein>
    <submittedName>
        <fullName evidence="4">Phosphatase PAP2 family protein</fullName>
    </submittedName>
</protein>
<keyword evidence="2" id="KW-0812">Transmembrane</keyword>
<dbReference type="Gene3D" id="1.20.144.10">
    <property type="entry name" value="Phosphatidic acid phosphatase type 2/haloperoxidase"/>
    <property type="match status" value="1"/>
</dbReference>
<feature type="transmembrane region" description="Helical" evidence="2">
    <location>
        <begin position="201"/>
        <end position="218"/>
    </location>
</feature>
<feature type="transmembrane region" description="Helical" evidence="2">
    <location>
        <begin position="177"/>
        <end position="195"/>
    </location>
</feature>
<comment type="caution">
    <text evidence="4">The sequence shown here is derived from an EMBL/GenBank/DDBJ whole genome shotgun (WGS) entry which is preliminary data.</text>
</comment>
<name>A0A6A0ASS7_9ACTN</name>
<dbReference type="CDD" id="cd03392">
    <property type="entry name" value="PAP2_like_2"/>
    <property type="match status" value="1"/>
</dbReference>
<dbReference type="InterPro" id="IPR036938">
    <property type="entry name" value="PAP2/HPO_sf"/>
</dbReference>